<comment type="caution">
    <text evidence="6">The sequence shown here is derived from an EMBL/GenBank/DDBJ whole genome shotgun (WGS) entry which is preliminary data.</text>
</comment>
<feature type="region of interest" description="Disordered" evidence="5">
    <location>
        <begin position="401"/>
        <end position="437"/>
    </location>
</feature>
<feature type="compositionally biased region" description="Polar residues" evidence="5">
    <location>
        <begin position="1077"/>
        <end position="1093"/>
    </location>
</feature>
<dbReference type="Proteomes" id="UP000807716">
    <property type="component" value="Unassembled WGS sequence"/>
</dbReference>
<evidence type="ECO:0000256" key="1">
    <source>
        <dbReference type="ARBA" id="ARBA00007374"/>
    </source>
</evidence>
<dbReference type="EC" id="2.7.-.-" evidence="4"/>
<feature type="compositionally biased region" description="Polar residues" evidence="5">
    <location>
        <begin position="87"/>
        <end position="99"/>
    </location>
</feature>
<feature type="compositionally biased region" description="Low complexity" evidence="5">
    <location>
        <begin position="1109"/>
        <end position="1136"/>
    </location>
</feature>
<dbReference type="GO" id="GO:0032958">
    <property type="term" value="P:inositol phosphate biosynthetic process"/>
    <property type="evidence" value="ECO:0007669"/>
    <property type="project" value="InterPro"/>
</dbReference>
<feature type="compositionally biased region" description="Low complexity" evidence="5">
    <location>
        <begin position="231"/>
        <end position="245"/>
    </location>
</feature>
<feature type="compositionally biased region" description="Polar residues" evidence="5">
    <location>
        <begin position="1036"/>
        <end position="1046"/>
    </location>
</feature>
<evidence type="ECO:0000313" key="6">
    <source>
        <dbReference type="EMBL" id="KAG0251410.1"/>
    </source>
</evidence>
<feature type="compositionally biased region" description="Basic and acidic residues" evidence="5">
    <location>
        <begin position="324"/>
        <end position="334"/>
    </location>
</feature>
<feature type="compositionally biased region" description="Basic and acidic residues" evidence="5">
    <location>
        <begin position="847"/>
        <end position="860"/>
    </location>
</feature>
<dbReference type="GO" id="GO:0005737">
    <property type="term" value="C:cytoplasm"/>
    <property type="evidence" value="ECO:0007669"/>
    <property type="project" value="TreeGrafter"/>
</dbReference>
<dbReference type="GO" id="GO:0005634">
    <property type="term" value="C:nucleus"/>
    <property type="evidence" value="ECO:0007669"/>
    <property type="project" value="TreeGrafter"/>
</dbReference>
<feature type="compositionally biased region" description="Polar residues" evidence="5">
    <location>
        <begin position="770"/>
        <end position="790"/>
    </location>
</feature>
<feature type="compositionally biased region" description="Low complexity" evidence="5">
    <location>
        <begin position="271"/>
        <end position="287"/>
    </location>
</feature>
<feature type="compositionally biased region" description="Basic residues" evidence="5">
    <location>
        <begin position="1137"/>
        <end position="1159"/>
    </location>
</feature>
<feature type="region of interest" description="Disordered" evidence="5">
    <location>
        <begin position="770"/>
        <end position="888"/>
    </location>
</feature>
<proteinExistence type="inferred from homology"/>
<dbReference type="Gene3D" id="3.30.470.160">
    <property type="entry name" value="Inositol polyphosphate kinase"/>
    <property type="match status" value="1"/>
</dbReference>
<sequence>MSGPDDCDQLYADSTRSPLSALNKRKSLGALLAANTLANALLDSPPPPPPMPIQQLSLATQDPVHYRRRRTSSSSSSSSSTAVEGHTLSSFHNTTPSGSKSHHPHPVVIAGARAAGHHQSLDGASALSLSAPASAFSPDQYRDQDASFPQLEHRGQDVRPSFGMDHDEEGSKSKRRNEQGENELAKNERSMNREDLRGDSDSIDSGKSVKAHDRGVVDDVADDVPRRRRQSTSSSGRGTRARGSSFVAQHQQPSDPRWANDPPEQQQHQGTPLELSSSPTPVSPSTPFAHDNNTQSLEFFHAAAPLPAAAVSSPSATSDPSVIVHERQRGETPRSRGATTSTSITTSTKTQRHKTLPPQQLPNASRDTKDSHAATSSTSHQLPQVLSPTFRTKFSLRSISSPPLSSASFQPNQLPTPEPSRKWPTVSTPSVQSPSALSAQLQQSSFWSTESLDESYRSSPEINRLSTEQHQQPPSIEVEVLDGDDDYDDFDEDEWHSAEEDFGETYHSESPALPLVPFTNQVGGHASFLRFSNKAICKPVSRNEQVFYEFLEAEHPEVLPFIPAYLGVLNVTYRQLPDTEDGRPGEIVPEVVLEKNRHIVTDAMLDKMKRTWKWPSTPGRFPGSTVDFVEEGRSLDSCTRPLGDQDRYGANGAFEAVSPMPNHSSLSLPSSTSSPASFTKVRGLTRINMALKEKVLREVLSPHSLRARARAFKERFGITDRSPKEQCSSSHNSAEGEGHLSSRHAQQVVSRRHSMSNINLAMASREAYKQQLQQVASNENGTAADTNNKAPSPPLSPRTSDEQRRKEGGDHGHDLFQMDDLELPEEALSTGNRSATSRVGFGSGSLRQHEPETTRARDESGEVGGSDKNSNDIGPTQTSNAEQRTLLPSEAQPGKYILLEDLTDGLQAPCILDIKMGTRQYGIWATEKKMRSQTRKCQKTTSYETGIRICGMQVYNKLTHRFVFQNKYYGRKLTKETLPLTLQEFLHNGSEVVLPHIPPLLKKLRDLATIMKDLNGYRFYASSLLIYYDGDHTPTHISPLQSSDDQSPMHGPPSPQSLGQHTQHHHRHYNQQHQSERSNTSSPAPTSQGNVTVGSAGPTPITPPTSQDTALNTNSSSSTVNATLSPSSTQQLQPAQHPHHHRPHHQYHHQPHRAHHQGQRTRIDLKVIDFAHCTSGVYEDDVRPPYPPMHPDEPDKGYLLGLQNLMKIFREIWDRNGGDPVYSTAWQQEEDELWKGVWDTDT</sequence>
<dbReference type="GO" id="GO:0008440">
    <property type="term" value="F:inositol-1,4,5-trisphosphate 3-kinase activity"/>
    <property type="evidence" value="ECO:0007669"/>
    <property type="project" value="TreeGrafter"/>
</dbReference>
<dbReference type="GO" id="GO:0000824">
    <property type="term" value="F:inositol-1,4,5,6-tetrakisphosphate 3-kinase activity"/>
    <property type="evidence" value="ECO:0007669"/>
    <property type="project" value="TreeGrafter"/>
</dbReference>
<feature type="compositionally biased region" description="Low complexity" evidence="5">
    <location>
        <begin position="339"/>
        <end position="349"/>
    </location>
</feature>
<feature type="region of interest" description="Disordered" evidence="5">
    <location>
        <begin position="1036"/>
        <end position="1160"/>
    </location>
</feature>
<feature type="region of interest" description="Disordered" evidence="5">
    <location>
        <begin position="40"/>
        <end position="386"/>
    </location>
</feature>
<evidence type="ECO:0000256" key="2">
    <source>
        <dbReference type="ARBA" id="ARBA00022679"/>
    </source>
</evidence>
<feature type="compositionally biased region" description="Basic and acidic residues" evidence="5">
    <location>
        <begin position="799"/>
        <end position="816"/>
    </location>
</feature>
<comment type="similarity">
    <text evidence="1 4">Belongs to the inositol phosphokinase (IPK) family.</text>
</comment>
<gene>
    <name evidence="6" type="ORF">DFQ27_008772</name>
</gene>
<evidence type="ECO:0000256" key="4">
    <source>
        <dbReference type="RuleBase" id="RU363090"/>
    </source>
</evidence>
<feature type="region of interest" description="Disordered" evidence="5">
    <location>
        <begin position="716"/>
        <end position="753"/>
    </location>
</feature>
<feature type="compositionally biased region" description="Polar residues" evidence="5">
    <location>
        <begin position="743"/>
        <end position="753"/>
    </location>
</feature>
<feature type="compositionally biased region" description="Low complexity" evidence="5">
    <location>
        <begin position="302"/>
        <end position="321"/>
    </location>
</feature>
<evidence type="ECO:0000256" key="3">
    <source>
        <dbReference type="ARBA" id="ARBA00022777"/>
    </source>
</evidence>
<reference evidence="6" key="1">
    <citation type="journal article" date="2020" name="Fungal Divers.">
        <title>Resolving the Mortierellaceae phylogeny through synthesis of multi-gene phylogenetics and phylogenomics.</title>
        <authorList>
            <person name="Vandepol N."/>
            <person name="Liber J."/>
            <person name="Desiro A."/>
            <person name="Na H."/>
            <person name="Kennedy M."/>
            <person name="Barry K."/>
            <person name="Grigoriev I.V."/>
            <person name="Miller A.N."/>
            <person name="O'Donnell K."/>
            <person name="Stajich J.E."/>
            <person name="Bonito G."/>
        </authorList>
    </citation>
    <scope>NUCLEOTIDE SEQUENCE</scope>
    <source>
        <strain evidence="6">BC1065</strain>
    </source>
</reference>
<feature type="compositionally biased region" description="Low complexity" evidence="5">
    <location>
        <begin position="124"/>
        <end position="138"/>
    </location>
</feature>
<evidence type="ECO:0000313" key="7">
    <source>
        <dbReference type="Proteomes" id="UP000807716"/>
    </source>
</evidence>
<keyword evidence="3 4" id="KW-0418">Kinase</keyword>
<organism evidence="6 7">
    <name type="scientific">Actinomortierella ambigua</name>
    <dbReference type="NCBI Taxonomy" id="1343610"/>
    <lineage>
        <taxon>Eukaryota</taxon>
        <taxon>Fungi</taxon>
        <taxon>Fungi incertae sedis</taxon>
        <taxon>Mucoromycota</taxon>
        <taxon>Mortierellomycotina</taxon>
        <taxon>Mortierellomycetes</taxon>
        <taxon>Mortierellales</taxon>
        <taxon>Mortierellaceae</taxon>
        <taxon>Actinomortierella</taxon>
    </lineage>
</organism>
<feature type="compositionally biased region" description="Low complexity" evidence="5">
    <location>
        <begin position="72"/>
        <end position="81"/>
    </location>
</feature>
<feature type="compositionally biased region" description="Polar residues" evidence="5">
    <location>
        <begin position="373"/>
        <end position="386"/>
    </location>
</feature>
<dbReference type="OrthoDB" id="2573163at2759"/>
<name>A0A9P6PRG3_9FUNG</name>
<accession>A0A9P6PRG3</accession>
<feature type="compositionally biased region" description="Polar residues" evidence="5">
    <location>
        <begin position="867"/>
        <end position="883"/>
    </location>
</feature>
<dbReference type="Pfam" id="PF03770">
    <property type="entry name" value="IPK"/>
    <property type="match status" value="1"/>
</dbReference>
<keyword evidence="7" id="KW-1185">Reference proteome</keyword>
<dbReference type="GO" id="GO:0046854">
    <property type="term" value="P:phosphatidylinositol phosphate biosynthetic process"/>
    <property type="evidence" value="ECO:0007669"/>
    <property type="project" value="TreeGrafter"/>
</dbReference>
<evidence type="ECO:0000256" key="5">
    <source>
        <dbReference type="SAM" id="MobiDB-lite"/>
    </source>
</evidence>
<feature type="compositionally biased region" description="Basic and acidic residues" evidence="5">
    <location>
        <begin position="169"/>
        <end position="200"/>
    </location>
</feature>
<keyword evidence="2 4" id="KW-0808">Transferase</keyword>
<protein>
    <recommendedName>
        <fullName evidence="4">Kinase</fullName>
        <ecNumber evidence="4">2.7.-.-</ecNumber>
    </recommendedName>
</protein>
<dbReference type="InterPro" id="IPR005522">
    <property type="entry name" value="IPK"/>
</dbReference>
<dbReference type="InterPro" id="IPR038286">
    <property type="entry name" value="IPK_sf"/>
</dbReference>
<dbReference type="EMBL" id="JAAAJB010000753">
    <property type="protein sequence ID" value="KAG0251410.1"/>
    <property type="molecule type" value="Genomic_DNA"/>
</dbReference>
<feature type="compositionally biased region" description="Low complexity" evidence="5">
    <location>
        <begin position="424"/>
        <end position="437"/>
    </location>
</feature>
<dbReference type="AlphaFoldDB" id="A0A9P6PRG3"/>
<dbReference type="SUPFAM" id="SSF56104">
    <property type="entry name" value="SAICAR synthase-like"/>
    <property type="match status" value="1"/>
</dbReference>
<feature type="compositionally biased region" description="Basic and acidic residues" evidence="5">
    <location>
        <begin position="140"/>
        <end position="157"/>
    </location>
</feature>
<dbReference type="PANTHER" id="PTHR12400:SF21">
    <property type="entry name" value="KINASE"/>
    <property type="match status" value="1"/>
</dbReference>
<dbReference type="PANTHER" id="PTHR12400">
    <property type="entry name" value="INOSITOL POLYPHOSPHATE KINASE"/>
    <property type="match status" value="1"/>
</dbReference>